<dbReference type="AlphaFoldDB" id="G5K203"/>
<sequence length="42" mass="4990">MAIAYFGYKPKVIQTDNGFEFTNFKETKRIHPFDVLFVLHLL</sequence>
<protein>
    <submittedName>
        <fullName evidence="1">Uncharacterized protein</fullName>
    </submittedName>
</protein>
<evidence type="ECO:0000313" key="2">
    <source>
        <dbReference type="Proteomes" id="UP000003330"/>
    </source>
</evidence>
<dbReference type="SUPFAM" id="SSF53098">
    <property type="entry name" value="Ribonuclease H-like"/>
    <property type="match status" value="1"/>
</dbReference>
<keyword evidence="2" id="KW-1185">Reference proteome</keyword>
<evidence type="ECO:0000313" key="1">
    <source>
        <dbReference type="EMBL" id="EHI70075.1"/>
    </source>
</evidence>
<dbReference type="InterPro" id="IPR012337">
    <property type="entry name" value="RNaseH-like_sf"/>
</dbReference>
<accession>G5K203</accession>
<comment type="caution">
    <text evidence="1">The sequence shown here is derived from an EMBL/GenBank/DDBJ whole genome shotgun (WGS) entry which is preliminary data.</text>
</comment>
<gene>
    <name evidence="1" type="ORF">STRIC_2411</name>
</gene>
<organism evidence="1 2">
    <name type="scientific">Streptococcus ictaluri 707-05</name>
    <dbReference type="NCBI Taxonomy" id="764299"/>
    <lineage>
        <taxon>Bacteria</taxon>
        <taxon>Bacillati</taxon>
        <taxon>Bacillota</taxon>
        <taxon>Bacilli</taxon>
        <taxon>Lactobacillales</taxon>
        <taxon>Streptococcaceae</taxon>
        <taxon>Streptococcus</taxon>
    </lineage>
</organism>
<reference evidence="1 2" key="1">
    <citation type="journal article" date="2014" name="Int. J. Syst. Evol. Microbiol.">
        <title>Phylogenomics and the dynamic genome evolution of the genus Streptococcus.</title>
        <authorList>
            <consortium name="The Broad Institute Genome Sequencing Platform"/>
            <person name="Richards V.P."/>
            <person name="Palmer S.R."/>
            <person name="Pavinski Bitar P.D."/>
            <person name="Qin X."/>
            <person name="Weinstock G.M."/>
            <person name="Highlander S.K."/>
            <person name="Town C.D."/>
            <person name="Burne R.A."/>
            <person name="Stanhope M.J."/>
        </authorList>
    </citation>
    <scope>NUCLEOTIDE SEQUENCE [LARGE SCALE GENOMIC DNA]</scope>
    <source>
        <strain evidence="1 2">707-05</strain>
    </source>
</reference>
<dbReference type="Proteomes" id="UP000003330">
    <property type="component" value="Unassembled WGS sequence"/>
</dbReference>
<dbReference type="EMBL" id="AEUX02000005">
    <property type="protein sequence ID" value="EHI70075.1"/>
    <property type="molecule type" value="Genomic_DNA"/>
</dbReference>
<proteinExistence type="predicted"/>
<name>G5K203_9STRE</name>